<keyword evidence="5 7" id="KW-0472">Membrane</keyword>
<evidence type="ECO:0000256" key="1">
    <source>
        <dbReference type="ARBA" id="ARBA00004370"/>
    </source>
</evidence>
<comment type="subcellular location">
    <subcellularLocation>
        <location evidence="1">Membrane</location>
    </subcellularLocation>
</comment>
<comment type="caution">
    <text evidence="8">The sequence shown here is derived from an EMBL/GenBank/DDBJ whole genome shotgun (WGS) entry which is preliminary data.</text>
</comment>
<dbReference type="PRINTS" id="PR01609">
    <property type="entry name" value="CD36FAMILY"/>
</dbReference>
<dbReference type="AlphaFoldDB" id="A0A8S1EIV3"/>
<dbReference type="GO" id="GO:0016020">
    <property type="term" value="C:membrane"/>
    <property type="evidence" value="ECO:0007669"/>
    <property type="project" value="UniProtKB-SubCell"/>
</dbReference>
<evidence type="ECO:0000256" key="2">
    <source>
        <dbReference type="ARBA" id="ARBA00010532"/>
    </source>
</evidence>
<protein>
    <submittedName>
        <fullName evidence="8">Uncharacterized protein</fullName>
    </submittedName>
</protein>
<keyword evidence="9" id="KW-1185">Reference proteome</keyword>
<reference evidence="8 9" key="1">
    <citation type="submission" date="2020-04" db="EMBL/GenBank/DDBJ databases">
        <authorList>
            <person name="Laetsch R D."/>
            <person name="Stevens L."/>
            <person name="Kumar S."/>
            <person name="Blaxter L. M."/>
        </authorList>
    </citation>
    <scope>NUCLEOTIDE SEQUENCE [LARGE SCALE GENOMIC DNA]</scope>
</reference>
<sequence length="563" mass="63867">MRLLSVLALAFVLLVLFCIGIFLLIPFPLAIFQQIVNSQVYIQRKYDGQYPTGTYFWSRLPATQYFEFYLFNVTNPDEVLYYGAKPNVIDVGPYTYAETEFKDFIEFRNDDKEVFYQNNKTWIFNKSKSCRDCNFDDNIITPNTAYMSVVYIQINQANVPILNLGMDLLTLITGEVPLRTISGSGTLFVGYSDPIINLINSQLAKMVLSFLGNPLEIPQVVTGGFFPEYNHTCDGNYTAKTGKDKVENTALIQTWLGRTHLPWWNSEETRDLRNSGDGSFQKPGLKKSDKLKQFQSFACRTYSLSYSGQSGTSNGIPVMDFKMNDDNYDTFKHPGYRYENNEKVNYFPNWPCGPNHKKKDNGNCAQIDCNQYENFCHSCCDGSFINGTYLLPPGMVPQRCLPGQIIEVPFGAFLSPPHFYSSPAEVTNSIGGLHPQKEKHETGHFKINPTTGSTVDASFRMQLSIPIFNSVIFTTMSNSPNSIIPSFWLNISIEPRDYAISYLKFSIVTIPAIILGVGISFLVISVISTLAWIFLWLRKRKANNSKTLTTRYLTEIPSTWESE</sequence>
<dbReference type="Proteomes" id="UP000494206">
    <property type="component" value="Unassembled WGS sequence"/>
</dbReference>
<dbReference type="InterPro" id="IPR002159">
    <property type="entry name" value="CD36_fam"/>
</dbReference>
<organism evidence="8 9">
    <name type="scientific">Caenorhabditis bovis</name>
    <dbReference type="NCBI Taxonomy" id="2654633"/>
    <lineage>
        <taxon>Eukaryota</taxon>
        <taxon>Metazoa</taxon>
        <taxon>Ecdysozoa</taxon>
        <taxon>Nematoda</taxon>
        <taxon>Chromadorea</taxon>
        <taxon>Rhabditida</taxon>
        <taxon>Rhabditina</taxon>
        <taxon>Rhabditomorpha</taxon>
        <taxon>Rhabditoidea</taxon>
        <taxon>Rhabditidae</taxon>
        <taxon>Peloderinae</taxon>
        <taxon>Caenorhabditis</taxon>
    </lineage>
</organism>
<gene>
    <name evidence="8" type="ORF">CBOVIS_LOCUS3149</name>
</gene>
<feature type="transmembrane region" description="Helical" evidence="7">
    <location>
        <begin position="512"/>
        <end position="537"/>
    </location>
</feature>
<dbReference type="GO" id="GO:0005737">
    <property type="term" value="C:cytoplasm"/>
    <property type="evidence" value="ECO:0007669"/>
    <property type="project" value="TreeGrafter"/>
</dbReference>
<evidence type="ECO:0000256" key="7">
    <source>
        <dbReference type="SAM" id="Phobius"/>
    </source>
</evidence>
<keyword evidence="4 7" id="KW-1133">Transmembrane helix</keyword>
<evidence type="ECO:0000256" key="3">
    <source>
        <dbReference type="ARBA" id="ARBA00022692"/>
    </source>
</evidence>
<dbReference type="PANTHER" id="PTHR11923:SF106">
    <property type="entry name" value="SCAVENGER RECEPTOR (CD36 FAMILY) RELATED"/>
    <property type="match status" value="1"/>
</dbReference>
<keyword evidence="3 7" id="KW-0812">Transmembrane</keyword>
<keyword evidence="6" id="KW-0325">Glycoprotein</keyword>
<proteinExistence type="inferred from homology"/>
<evidence type="ECO:0000313" key="9">
    <source>
        <dbReference type="Proteomes" id="UP000494206"/>
    </source>
</evidence>
<dbReference type="OrthoDB" id="18585at2759"/>
<dbReference type="PANTHER" id="PTHR11923">
    <property type="entry name" value="SCAVENGER RECEPTOR CLASS B TYPE-1 SR-B1"/>
    <property type="match status" value="1"/>
</dbReference>
<evidence type="ECO:0000256" key="5">
    <source>
        <dbReference type="ARBA" id="ARBA00023136"/>
    </source>
</evidence>
<name>A0A8S1EIV3_9PELO</name>
<accession>A0A8S1EIV3</accession>
<evidence type="ECO:0000313" key="8">
    <source>
        <dbReference type="EMBL" id="CAB3400149.1"/>
    </source>
</evidence>
<comment type="similarity">
    <text evidence="2">Belongs to the CD36 family.</text>
</comment>
<evidence type="ECO:0000256" key="4">
    <source>
        <dbReference type="ARBA" id="ARBA00022989"/>
    </source>
</evidence>
<evidence type="ECO:0000256" key="6">
    <source>
        <dbReference type="ARBA" id="ARBA00023180"/>
    </source>
</evidence>
<dbReference type="EMBL" id="CADEPM010000002">
    <property type="protein sequence ID" value="CAB3400149.1"/>
    <property type="molecule type" value="Genomic_DNA"/>
</dbReference>
<dbReference type="Pfam" id="PF01130">
    <property type="entry name" value="CD36"/>
    <property type="match status" value="1"/>
</dbReference>
<dbReference type="GO" id="GO:0005044">
    <property type="term" value="F:scavenger receptor activity"/>
    <property type="evidence" value="ECO:0007669"/>
    <property type="project" value="TreeGrafter"/>
</dbReference>